<evidence type="ECO:0000313" key="1">
    <source>
        <dbReference type="EMBL" id="ROR52952.1"/>
    </source>
</evidence>
<dbReference type="EMBL" id="RKHG01000001">
    <property type="protein sequence ID" value="ROR52952.1"/>
    <property type="molecule type" value="Genomic_DNA"/>
</dbReference>
<name>A0A3N1ZS84_9ACTN</name>
<organism evidence="1 2">
    <name type="scientific">Luteococcus japonicus</name>
    <dbReference type="NCBI Taxonomy" id="33984"/>
    <lineage>
        <taxon>Bacteria</taxon>
        <taxon>Bacillati</taxon>
        <taxon>Actinomycetota</taxon>
        <taxon>Actinomycetes</taxon>
        <taxon>Propionibacteriales</taxon>
        <taxon>Propionibacteriaceae</taxon>
        <taxon>Luteococcus</taxon>
    </lineage>
</organism>
<accession>A0A3N1ZS84</accession>
<evidence type="ECO:0000313" key="2">
    <source>
        <dbReference type="Proteomes" id="UP000275749"/>
    </source>
</evidence>
<evidence type="ECO:0008006" key="3">
    <source>
        <dbReference type="Google" id="ProtNLM"/>
    </source>
</evidence>
<dbReference type="RefSeq" id="WP_123574604.1">
    <property type="nucleotide sequence ID" value="NZ_RKHG01000001.1"/>
</dbReference>
<protein>
    <recommendedName>
        <fullName evidence="3">Glycosyl transferase family 1</fullName>
    </recommendedName>
</protein>
<proteinExistence type="predicted"/>
<sequence length="224" mass="23432">MVVASEHERQLLGACLPPGTSSAEREAQLRKVFVVPLPLVEPMASPVDDGRGPEPVVAVLGFVYPGKGHAEAIEAASGAGLRGVLALGTVAQGHEDLVEVLARQCHGRDLSWELTGYLDDEALVERARQVAVPLAHHAHLSASGSIGSWIAAGRRPLVSDGPWVRELLARCPGVVRIIADPTADVRACLLDPGSTWLAPGTPVGPTPAEAWAALDRLLSAGVTR</sequence>
<dbReference type="Proteomes" id="UP000275749">
    <property type="component" value="Unassembled WGS sequence"/>
</dbReference>
<comment type="caution">
    <text evidence="1">The sequence shown here is derived from an EMBL/GenBank/DDBJ whole genome shotgun (WGS) entry which is preliminary data.</text>
</comment>
<reference evidence="1 2" key="1">
    <citation type="submission" date="2018-11" db="EMBL/GenBank/DDBJ databases">
        <title>Sequencing the genomes of 1000 actinobacteria strains.</title>
        <authorList>
            <person name="Klenk H.-P."/>
        </authorList>
    </citation>
    <scope>NUCLEOTIDE SEQUENCE [LARGE SCALE GENOMIC DNA]</scope>
    <source>
        <strain evidence="1 2">DSM 10546</strain>
    </source>
</reference>
<gene>
    <name evidence="1" type="ORF">EDD41_0070</name>
</gene>
<dbReference type="AlphaFoldDB" id="A0A3N1ZS84"/>